<reference evidence="2 3" key="1">
    <citation type="submission" date="2019-03" db="EMBL/GenBank/DDBJ databases">
        <title>Draft genome sequences of novel Actinobacteria.</title>
        <authorList>
            <person name="Sahin N."/>
            <person name="Ay H."/>
            <person name="Saygin H."/>
        </authorList>
    </citation>
    <scope>NUCLEOTIDE SEQUENCE [LARGE SCALE GENOMIC DNA]</scope>
    <source>
        <strain evidence="2 3">DSM 41900</strain>
    </source>
</reference>
<evidence type="ECO:0000313" key="2">
    <source>
        <dbReference type="EMBL" id="TDC61477.1"/>
    </source>
</evidence>
<feature type="region of interest" description="Disordered" evidence="1">
    <location>
        <begin position="1"/>
        <end position="28"/>
    </location>
</feature>
<protein>
    <submittedName>
        <fullName evidence="2">Uncharacterized protein</fullName>
    </submittedName>
</protein>
<name>A0A4R4SDU6_9ACTN</name>
<gene>
    <name evidence="2" type="ORF">E1283_35390</name>
</gene>
<evidence type="ECO:0000313" key="3">
    <source>
        <dbReference type="Proteomes" id="UP000295345"/>
    </source>
</evidence>
<dbReference type="Proteomes" id="UP000295345">
    <property type="component" value="Unassembled WGS sequence"/>
</dbReference>
<dbReference type="AlphaFoldDB" id="A0A4R4SDU6"/>
<sequence length="72" mass="8227">MPAVTQFVADLRAGDRPRRSPRARKTQGHDEVWEFSWAPDGRATFPYGDPVTDGEPHIVWRRVGTHAIFTRP</sequence>
<dbReference type="EMBL" id="SMKI01000738">
    <property type="protein sequence ID" value="TDC61477.1"/>
    <property type="molecule type" value="Genomic_DNA"/>
</dbReference>
<comment type="caution">
    <text evidence="2">The sequence shown here is derived from an EMBL/GenBank/DDBJ whole genome shotgun (WGS) entry which is preliminary data.</text>
</comment>
<proteinExistence type="predicted"/>
<dbReference type="OrthoDB" id="3215594at2"/>
<evidence type="ECO:0000256" key="1">
    <source>
        <dbReference type="SAM" id="MobiDB-lite"/>
    </source>
</evidence>
<keyword evidence="3" id="KW-1185">Reference proteome</keyword>
<accession>A0A4R4SDU6</accession>
<organism evidence="2 3">
    <name type="scientific">Streptomyces hainanensis</name>
    <dbReference type="NCBI Taxonomy" id="402648"/>
    <lineage>
        <taxon>Bacteria</taxon>
        <taxon>Bacillati</taxon>
        <taxon>Actinomycetota</taxon>
        <taxon>Actinomycetes</taxon>
        <taxon>Kitasatosporales</taxon>
        <taxon>Streptomycetaceae</taxon>
        <taxon>Streptomyces</taxon>
    </lineage>
</organism>